<feature type="transmembrane region" description="Helical" evidence="5">
    <location>
        <begin position="6"/>
        <end position="26"/>
    </location>
</feature>
<dbReference type="Pfam" id="PF00999">
    <property type="entry name" value="Na_H_Exchanger"/>
    <property type="match status" value="1"/>
</dbReference>
<keyword evidence="3 5" id="KW-1133">Transmembrane helix</keyword>
<feature type="transmembrane region" description="Helical" evidence="5">
    <location>
        <begin position="93"/>
        <end position="113"/>
    </location>
</feature>
<feature type="transmembrane region" description="Helical" evidence="5">
    <location>
        <begin position="271"/>
        <end position="292"/>
    </location>
</feature>
<feature type="transmembrane region" description="Helical" evidence="5">
    <location>
        <begin position="332"/>
        <end position="349"/>
    </location>
</feature>
<evidence type="ECO:0000256" key="1">
    <source>
        <dbReference type="ARBA" id="ARBA00004141"/>
    </source>
</evidence>
<feature type="transmembrane region" description="Helical" evidence="5">
    <location>
        <begin position="298"/>
        <end position="320"/>
    </location>
</feature>
<feature type="transmembrane region" description="Helical" evidence="5">
    <location>
        <begin position="160"/>
        <end position="179"/>
    </location>
</feature>
<evidence type="ECO:0000313" key="8">
    <source>
        <dbReference type="Proteomes" id="UP001479520"/>
    </source>
</evidence>
<evidence type="ECO:0000259" key="6">
    <source>
        <dbReference type="Pfam" id="PF00999"/>
    </source>
</evidence>
<dbReference type="InterPro" id="IPR038770">
    <property type="entry name" value="Na+/solute_symporter_sf"/>
</dbReference>
<gene>
    <name evidence="7" type="ORF">AADV58_10625</name>
</gene>
<protein>
    <submittedName>
        <fullName evidence="7">Cation:proton antiporter</fullName>
    </submittedName>
</protein>
<dbReference type="Gene3D" id="1.20.1530.20">
    <property type="match status" value="1"/>
</dbReference>
<feature type="transmembrane region" description="Helical" evidence="5">
    <location>
        <begin position="185"/>
        <end position="208"/>
    </location>
</feature>
<evidence type="ECO:0000256" key="4">
    <source>
        <dbReference type="ARBA" id="ARBA00023136"/>
    </source>
</evidence>
<dbReference type="InterPro" id="IPR006153">
    <property type="entry name" value="Cation/H_exchanger_TM"/>
</dbReference>
<keyword evidence="4 5" id="KW-0472">Membrane</keyword>
<feature type="transmembrane region" description="Helical" evidence="5">
    <location>
        <begin position="220"/>
        <end position="236"/>
    </location>
</feature>
<feature type="transmembrane region" description="Helical" evidence="5">
    <location>
        <begin position="38"/>
        <end position="56"/>
    </location>
</feature>
<feature type="transmembrane region" description="Helical" evidence="5">
    <location>
        <begin position="62"/>
        <end position="81"/>
    </location>
</feature>
<sequence>MMLESLGNPLAGMAWPLALLLAWLAGEAISRWLSLPRVCGYALAGFVLASGQLGLLPQPAGTPVALLADFAIALVLFELGQRINLNWLRHNRWLAVTSLVEAFGTFIVVLLVARGFGLAPLPALLLAALAMSSSPVAALRVANELHCSGQVTERMLHLSAFNCVFAVLVFKAIAGYWVLTSAGGLLPALWSSLAVIGVSAGIGAMFGVAVPTLLRWQRRGGGDATVIFAIATLLLVSLTHALQFSALLAALVFGLVVRYRRIVFSGADRGFGTLGSLLTILLFVFASATLSWSQVAQGAGLALAVLVVRTLCKVGACVAFAGLSGIGWRKGALTGLALTPMSVFAILLLEQTRHLGIDVFAQVAGLGLLVLALELLGPVATQRALILAGEAGREEGG</sequence>
<evidence type="ECO:0000256" key="5">
    <source>
        <dbReference type="SAM" id="Phobius"/>
    </source>
</evidence>
<accession>A0ABZ2XCP4</accession>
<feature type="domain" description="Cation/H+ exchanger transmembrane" evidence="6">
    <location>
        <begin position="20"/>
        <end position="349"/>
    </location>
</feature>
<evidence type="ECO:0000256" key="2">
    <source>
        <dbReference type="ARBA" id="ARBA00022692"/>
    </source>
</evidence>
<keyword evidence="2 5" id="KW-0812">Transmembrane</keyword>
<feature type="transmembrane region" description="Helical" evidence="5">
    <location>
        <begin position="355"/>
        <end position="376"/>
    </location>
</feature>
<keyword evidence="8" id="KW-1185">Reference proteome</keyword>
<dbReference type="PANTHER" id="PTHR43021:SF2">
    <property type="entry name" value="CATION_H+ EXCHANGER DOMAIN-CONTAINING PROTEIN"/>
    <property type="match status" value="1"/>
</dbReference>
<dbReference type="Proteomes" id="UP001479520">
    <property type="component" value="Chromosome"/>
</dbReference>
<proteinExistence type="predicted"/>
<evidence type="ECO:0000256" key="3">
    <source>
        <dbReference type="ARBA" id="ARBA00022989"/>
    </source>
</evidence>
<reference evidence="7 8" key="1">
    <citation type="submission" date="2024-04" db="EMBL/GenBank/DDBJ databases">
        <title>Dissimilatory iodate-reducing microorganisms contribute to the enrichment of iodine in groundwater.</title>
        <authorList>
            <person name="Jiang Z."/>
        </authorList>
    </citation>
    <scope>NUCLEOTIDE SEQUENCE [LARGE SCALE GENOMIC DNA]</scope>
    <source>
        <strain evidence="7 8">NCP973</strain>
    </source>
</reference>
<name>A0ABZ2XCP4_9RHOO</name>
<organism evidence="7 8">
    <name type="scientific">Azonexus hydrophilus</name>
    <dbReference type="NCBI Taxonomy" id="418702"/>
    <lineage>
        <taxon>Bacteria</taxon>
        <taxon>Pseudomonadati</taxon>
        <taxon>Pseudomonadota</taxon>
        <taxon>Betaproteobacteria</taxon>
        <taxon>Rhodocyclales</taxon>
        <taxon>Azonexaceae</taxon>
        <taxon>Azonexus</taxon>
    </lineage>
</organism>
<dbReference type="PANTHER" id="PTHR43021">
    <property type="entry name" value="NA(+)/H(+) ANTIPORTER-RELATED"/>
    <property type="match status" value="1"/>
</dbReference>
<evidence type="ECO:0000313" key="7">
    <source>
        <dbReference type="EMBL" id="WZJ20410.1"/>
    </source>
</evidence>
<comment type="subcellular location">
    <subcellularLocation>
        <location evidence="1">Membrane</location>
        <topology evidence="1">Multi-pass membrane protein</topology>
    </subcellularLocation>
</comment>
<dbReference type="RefSeq" id="WP_088177974.1">
    <property type="nucleotide sequence ID" value="NZ_CP151406.1"/>
</dbReference>
<dbReference type="EMBL" id="CP151406">
    <property type="protein sequence ID" value="WZJ20410.1"/>
    <property type="molecule type" value="Genomic_DNA"/>
</dbReference>